<evidence type="ECO:0000256" key="3">
    <source>
        <dbReference type="SAM" id="Phobius"/>
    </source>
</evidence>
<name>A0A399RS56_9PROT</name>
<dbReference type="EMBL" id="QWFX01000005">
    <property type="protein sequence ID" value="RIJ33104.1"/>
    <property type="molecule type" value="Genomic_DNA"/>
</dbReference>
<proteinExistence type="predicted"/>
<comment type="caution">
    <text evidence="5">The sequence shown here is derived from an EMBL/GenBank/DDBJ whole genome shotgun (WGS) entry which is preliminary data.</text>
</comment>
<evidence type="ECO:0000256" key="2">
    <source>
        <dbReference type="ARBA" id="ARBA00034247"/>
    </source>
</evidence>
<evidence type="ECO:0000313" key="6">
    <source>
        <dbReference type="Proteomes" id="UP000266385"/>
    </source>
</evidence>
<dbReference type="AlphaFoldDB" id="A0A399RS56"/>
<feature type="transmembrane region" description="Helical" evidence="3">
    <location>
        <begin position="63"/>
        <end position="81"/>
    </location>
</feature>
<evidence type="ECO:0000256" key="1">
    <source>
        <dbReference type="ARBA" id="ARBA00012528"/>
    </source>
</evidence>
<protein>
    <recommendedName>
        <fullName evidence="1">diguanylate cyclase</fullName>
        <ecNumber evidence="1">2.7.7.65</ecNumber>
    </recommendedName>
</protein>
<dbReference type="InterPro" id="IPR000160">
    <property type="entry name" value="GGDEF_dom"/>
</dbReference>
<reference evidence="5 6" key="1">
    <citation type="submission" date="2018-08" db="EMBL/GenBank/DDBJ databases">
        <title>Henriciella mobilis sp. nov., isolated from seawater.</title>
        <authorList>
            <person name="Cheng H."/>
            <person name="Wu Y.-H."/>
            <person name="Xu X.-W."/>
            <person name="Guo L.-L."/>
        </authorList>
    </citation>
    <scope>NUCLEOTIDE SEQUENCE [LARGE SCALE GENOMIC DNA]</scope>
    <source>
        <strain evidence="5 6">JN25</strain>
    </source>
</reference>
<feature type="domain" description="GGDEF" evidence="4">
    <location>
        <begin position="251"/>
        <end position="383"/>
    </location>
</feature>
<dbReference type="Gene3D" id="3.30.70.270">
    <property type="match status" value="1"/>
</dbReference>
<dbReference type="GO" id="GO:0043709">
    <property type="term" value="P:cell adhesion involved in single-species biofilm formation"/>
    <property type="evidence" value="ECO:0007669"/>
    <property type="project" value="TreeGrafter"/>
</dbReference>
<dbReference type="GO" id="GO:0005886">
    <property type="term" value="C:plasma membrane"/>
    <property type="evidence" value="ECO:0007669"/>
    <property type="project" value="TreeGrafter"/>
</dbReference>
<feature type="transmembrane region" description="Helical" evidence="3">
    <location>
        <begin position="37"/>
        <end position="57"/>
    </location>
</feature>
<keyword evidence="3" id="KW-0812">Transmembrane</keyword>
<organism evidence="5 6">
    <name type="scientific">Henriciella mobilis</name>
    <dbReference type="NCBI Taxonomy" id="2305467"/>
    <lineage>
        <taxon>Bacteria</taxon>
        <taxon>Pseudomonadati</taxon>
        <taxon>Pseudomonadota</taxon>
        <taxon>Alphaproteobacteria</taxon>
        <taxon>Hyphomonadales</taxon>
        <taxon>Hyphomonadaceae</taxon>
        <taxon>Henriciella</taxon>
    </lineage>
</organism>
<sequence length="412" mass="44517">MNLDQAAVIGLTVPVVAGCMCAIFLSFWYYNREDRSALRFATAFFLAVTGFSANHYILDKDTLANAIFHNACYSGGLYLLLDGIHLAFSRKTPVGTLGTIGIGSVIAAVIIQLSPADLGQRVLWINTLQGCMLLVATASLWGIWRSNWTGTATYAALILCAINMVVVAPYNIVNSFVSGDVFFQTAYWATMNMVTTLSVTAMGGALVAVCVMQRLADLREDADHDYLTGLKTRRAFEEAARYYCDARSGEVAATLIIIDIDHFKTINDEHGHVAGDQVIGRIGAFLNAQTRSSDVAGRMGGEEFCLLLPGTDTAGARQLAARLRAKLSNLTFDALPETLRVTASFGIAEFGRRTAFADAYPMADAALYSAKTRGRDRIVCAPAPEDAGRPIRRERFKALPDGSRVPVGQLAS</sequence>
<keyword evidence="6" id="KW-1185">Reference proteome</keyword>
<dbReference type="Proteomes" id="UP000266385">
    <property type="component" value="Unassembled WGS sequence"/>
</dbReference>
<evidence type="ECO:0000313" key="5">
    <source>
        <dbReference type="EMBL" id="RIJ33104.1"/>
    </source>
</evidence>
<dbReference type="Pfam" id="PF00990">
    <property type="entry name" value="GGDEF"/>
    <property type="match status" value="1"/>
</dbReference>
<dbReference type="SUPFAM" id="SSF55073">
    <property type="entry name" value="Nucleotide cyclase"/>
    <property type="match status" value="1"/>
</dbReference>
<dbReference type="GO" id="GO:0052621">
    <property type="term" value="F:diguanylate cyclase activity"/>
    <property type="evidence" value="ECO:0007669"/>
    <property type="project" value="UniProtKB-EC"/>
</dbReference>
<dbReference type="SMART" id="SM00267">
    <property type="entry name" value="GGDEF"/>
    <property type="match status" value="1"/>
</dbReference>
<dbReference type="InterPro" id="IPR050469">
    <property type="entry name" value="Diguanylate_Cyclase"/>
</dbReference>
<feature type="transmembrane region" description="Helical" evidence="3">
    <location>
        <begin position="6"/>
        <end position="30"/>
    </location>
</feature>
<dbReference type="InterPro" id="IPR043128">
    <property type="entry name" value="Rev_trsase/Diguanyl_cyclase"/>
</dbReference>
<gene>
    <name evidence="5" type="ORF">D1223_04485</name>
</gene>
<feature type="transmembrane region" description="Helical" evidence="3">
    <location>
        <begin position="151"/>
        <end position="173"/>
    </location>
</feature>
<dbReference type="FunFam" id="3.30.70.270:FF:000001">
    <property type="entry name" value="Diguanylate cyclase domain protein"/>
    <property type="match status" value="1"/>
</dbReference>
<dbReference type="NCBIfam" id="TIGR00254">
    <property type="entry name" value="GGDEF"/>
    <property type="match status" value="1"/>
</dbReference>
<accession>A0A399RS56</accession>
<comment type="catalytic activity">
    <reaction evidence="2">
        <text>2 GTP = 3',3'-c-di-GMP + 2 diphosphate</text>
        <dbReference type="Rhea" id="RHEA:24898"/>
        <dbReference type="ChEBI" id="CHEBI:33019"/>
        <dbReference type="ChEBI" id="CHEBI:37565"/>
        <dbReference type="ChEBI" id="CHEBI:58805"/>
        <dbReference type="EC" id="2.7.7.65"/>
    </reaction>
</comment>
<dbReference type="PANTHER" id="PTHR45138">
    <property type="entry name" value="REGULATORY COMPONENTS OF SENSORY TRANSDUCTION SYSTEM"/>
    <property type="match status" value="1"/>
</dbReference>
<dbReference type="CDD" id="cd01949">
    <property type="entry name" value="GGDEF"/>
    <property type="match status" value="1"/>
</dbReference>
<feature type="transmembrane region" description="Helical" evidence="3">
    <location>
        <begin position="123"/>
        <end position="144"/>
    </location>
</feature>
<evidence type="ECO:0000259" key="4">
    <source>
        <dbReference type="PROSITE" id="PS50887"/>
    </source>
</evidence>
<dbReference type="PROSITE" id="PS50887">
    <property type="entry name" value="GGDEF"/>
    <property type="match status" value="1"/>
</dbReference>
<keyword evidence="3" id="KW-0472">Membrane</keyword>
<dbReference type="GO" id="GO:1902201">
    <property type="term" value="P:negative regulation of bacterial-type flagellum-dependent cell motility"/>
    <property type="evidence" value="ECO:0007669"/>
    <property type="project" value="TreeGrafter"/>
</dbReference>
<keyword evidence="3" id="KW-1133">Transmembrane helix</keyword>
<dbReference type="InterPro" id="IPR029787">
    <property type="entry name" value="Nucleotide_cyclase"/>
</dbReference>
<feature type="transmembrane region" description="Helical" evidence="3">
    <location>
        <begin position="185"/>
        <end position="211"/>
    </location>
</feature>
<dbReference type="EC" id="2.7.7.65" evidence="1"/>
<feature type="transmembrane region" description="Helical" evidence="3">
    <location>
        <begin position="93"/>
        <end position="111"/>
    </location>
</feature>
<dbReference type="PANTHER" id="PTHR45138:SF9">
    <property type="entry name" value="DIGUANYLATE CYCLASE DGCM-RELATED"/>
    <property type="match status" value="1"/>
</dbReference>